<name>A0A2A6BUL4_PRIPA</name>
<dbReference type="PANTHER" id="PTHR12934">
    <property type="entry name" value="50S RIBOSOMAL PROTEIN L15"/>
    <property type="match status" value="1"/>
</dbReference>
<accession>A0A8R1YDR7</accession>
<evidence type="ECO:0000313" key="3">
    <source>
        <dbReference type="EnsemblMetazoa" id="PPA11425.1"/>
    </source>
</evidence>
<proteinExistence type="inferred from homology"/>
<dbReference type="Proteomes" id="UP000005239">
    <property type="component" value="Unassembled WGS sequence"/>
</dbReference>
<dbReference type="GO" id="GO:0003735">
    <property type="term" value="F:structural constituent of ribosome"/>
    <property type="evidence" value="ECO:0000318"/>
    <property type="project" value="GO_Central"/>
</dbReference>
<evidence type="ECO:0000313" key="4">
    <source>
        <dbReference type="Proteomes" id="UP000005239"/>
    </source>
</evidence>
<accession>A0A2A6BUL4</accession>
<dbReference type="Pfam" id="PF25897">
    <property type="entry name" value="LolA_1st_nematode"/>
    <property type="match status" value="1"/>
</dbReference>
<gene>
    <name evidence="3" type="primary">WBGene00100979</name>
</gene>
<dbReference type="InterPro" id="IPR058830">
    <property type="entry name" value="LolA-like_dom_1st"/>
</dbReference>
<reference evidence="3" key="2">
    <citation type="submission" date="2022-06" db="UniProtKB">
        <authorList>
            <consortium name="EnsemblMetazoa"/>
        </authorList>
    </citation>
    <scope>IDENTIFICATION</scope>
    <source>
        <strain evidence="3">PS312</strain>
    </source>
</reference>
<sequence>MHVVVDFLEWIILMNCRMLLATWGLILLCTTAVRCNAGVFPNLCAGERKGATEVLPHEMKMTTSYKVSAVFTDWTKNTTMMIDEIRKEGDYVIEIGTMDNRIKWSTMNNQLLRSNKTDCSVVDESNIFSIPQAMSDVLPLNVSSLSDLLNSIIDKNIPGINNYSRIVSGVEGIGFVGCLNVSNSSSSVVALEVVYAGRGSLEPPSEFKNPLVLSVSLAYYSNFSDPNSPMLHRISLDFSPFRDSSEIKSYLEIPHGQVCNGLDAANISVTFPEKFEGIYSKVDSGSVLTTKLMYESKRGLRAESVVNGTALLLNKTLSKDDYLVVHDVPRGMQFVFSSSSPCLIRSIPHETIDNKVSDAIYVFLPHFDSLNFSIYNNVSAFIIHNSLSKRCRNSVKLKEYEIVRSKFFVGKNIYLFKVPTDKVMEMREDLVSNTIAATLTNLPNATIAPYRLSFFYVEVGEGDSKKGSFLNTRVIMKVADEWDQSTEITASQFITNINKTYPRGFSFHISDTEDNGGARVDGRFTRKATNQAGHTQGALERAAKPPLGWIWGDFFRPWHRMFPGERKYNSESRNLRPLVPISLIEIVRLVDLGYIDPTKLIDLPTLIGTRKLRLRDEVGVMLTCEGCSSLSLPLHLEVQATDEESIGAIEKGGGTIRVAYYDAISLKCAVDPIGWMKSGDPIPSRKMPPLSLFQSFSDPSKRGYLATGVEIEKERKKLASLMGYEYAGEQRIDNKGITQVFEGVPAGSIVNINSKKIFTPTHQRIKDYYEREISLMSNL</sequence>
<dbReference type="PANTHER" id="PTHR12934:SF11">
    <property type="entry name" value="LARGE RIBOSOMAL SUBUNIT PROTEIN UL15M"/>
    <property type="match status" value="1"/>
</dbReference>
<comment type="similarity">
    <text evidence="1">Belongs to the universal ribosomal protein uL15 family.</text>
</comment>
<dbReference type="AlphaFoldDB" id="A0A2A6BUL4"/>
<dbReference type="GO" id="GO:0006412">
    <property type="term" value="P:translation"/>
    <property type="evidence" value="ECO:0007669"/>
    <property type="project" value="InterPro"/>
</dbReference>
<dbReference type="InterPro" id="IPR005749">
    <property type="entry name" value="Ribosomal_uL15_bac-type"/>
</dbReference>
<dbReference type="GO" id="GO:0005762">
    <property type="term" value="C:mitochondrial large ribosomal subunit"/>
    <property type="evidence" value="ECO:0000318"/>
    <property type="project" value="GO_Central"/>
</dbReference>
<evidence type="ECO:0000259" key="2">
    <source>
        <dbReference type="Pfam" id="PF25897"/>
    </source>
</evidence>
<organism evidence="3 4">
    <name type="scientific">Pristionchus pacificus</name>
    <name type="common">Parasitic nematode worm</name>
    <dbReference type="NCBI Taxonomy" id="54126"/>
    <lineage>
        <taxon>Eukaryota</taxon>
        <taxon>Metazoa</taxon>
        <taxon>Ecdysozoa</taxon>
        <taxon>Nematoda</taxon>
        <taxon>Chromadorea</taxon>
        <taxon>Rhabditida</taxon>
        <taxon>Rhabditina</taxon>
        <taxon>Diplogasteromorpha</taxon>
        <taxon>Diplogasteroidea</taxon>
        <taxon>Neodiplogasteridae</taxon>
        <taxon>Pristionchus</taxon>
    </lineage>
</organism>
<reference evidence="4" key="1">
    <citation type="journal article" date="2008" name="Nat. Genet.">
        <title>The Pristionchus pacificus genome provides a unique perspective on nematode lifestyle and parasitism.</title>
        <authorList>
            <person name="Dieterich C."/>
            <person name="Clifton S.W."/>
            <person name="Schuster L.N."/>
            <person name="Chinwalla A."/>
            <person name="Delehaunty K."/>
            <person name="Dinkelacker I."/>
            <person name="Fulton L."/>
            <person name="Fulton R."/>
            <person name="Godfrey J."/>
            <person name="Minx P."/>
            <person name="Mitreva M."/>
            <person name="Roeseler W."/>
            <person name="Tian H."/>
            <person name="Witte H."/>
            <person name="Yang S.P."/>
            <person name="Wilson R.K."/>
            <person name="Sommer R.J."/>
        </authorList>
    </citation>
    <scope>NUCLEOTIDE SEQUENCE [LARGE SCALE GENOMIC DNA]</scope>
    <source>
        <strain evidence="4">PS312</strain>
    </source>
</reference>
<keyword evidence="4" id="KW-1185">Reference proteome</keyword>
<protein>
    <submittedName>
        <fullName evidence="3">Mrpl-15</fullName>
    </submittedName>
</protein>
<feature type="domain" description="LolA-like" evidence="2">
    <location>
        <begin position="54"/>
        <end position="246"/>
    </location>
</feature>
<dbReference type="EnsemblMetazoa" id="PPA11425.1">
    <property type="protein sequence ID" value="PPA11425.1"/>
    <property type="gene ID" value="WBGene00100979"/>
</dbReference>
<evidence type="ECO:0000256" key="1">
    <source>
        <dbReference type="ARBA" id="ARBA00007320"/>
    </source>
</evidence>